<organism evidence="3">
    <name type="scientific">Tanacetum cinerariifolium</name>
    <name type="common">Dalmatian daisy</name>
    <name type="synonym">Chrysanthemum cinerariifolium</name>
    <dbReference type="NCBI Taxonomy" id="118510"/>
    <lineage>
        <taxon>Eukaryota</taxon>
        <taxon>Viridiplantae</taxon>
        <taxon>Streptophyta</taxon>
        <taxon>Embryophyta</taxon>
        <taxon>Tracheophyta</taxon>
        <taxon>Spermatophyta</taxon>
        <taxon>Magnoliopsida</taxon>
        <taxon>eudicotyledons</taxon>
        <taxon>Gunneridae</taxon>
        <taxon>Pentapetalae</taxon>
        <taxon>asterids</taxon>
        <taxon>campanulids</taxon>
        <taxon>Asterales</taxon>
        <taxon>Asteraceae</taxon>
        <taxon>Asteroideae</taxon>
        <taxon>Anthemideae</taxon>
        <taxon>Anthemidinae</taxon>
        <taxon>Tanacetum</taxon>
    </lineage>
</organism>
<name>A0A6L2L405_TANCI</name>
<feature type="signal peptide" evidence="2">
    <location>
        <begin position="1"/>
        <end position="20"/>
    </location>
</feature>
<accession>A0A6L2L405</accession>
<feature type="chain" id="PRO_5026676108" evidence="2">
    <location>
        <begin position="21"/>
        <end position="463"/>
    </location>
</feature>
<dbReference type="AlphaFoldDB" id="A0A6L2L405"/>
<keyword evidence="2" id="KW-0732">Signal</keyword>
<dbReference type="EMBL" id="BKCJ010003497">
    <property type="protein sequence ID" value="GEU55442.1"/>
    <property type="molecule type" value="Genomic_DNA"/>
</dbReference>
<proteinExistence type="predicted"/>
<gene>
    <name evidence="3" type="ORF">Tci_027420</name>
</gene>
<evidence type="ECO:0000256" key="2">
    <source>
        <dbReference type="SAM" id="SignalP"/>
    </source>
</evidence>
<sequence length="463" mass="49528">MAVLVLVLSSLDIITPLRYAVVIPSSGNQGGSFVALTAEASNTQDSWGKGIMVDDAVAPSGGVSRQRPSSKHAPSFRDVFGDAIHADFFLFSAGPCYATYPRNGVAGNCEFNREELDAPDRPSFGVLTKEGYKEKVACLTGLELQVSTLKKQVSRLNDKLATSDASFAKSKAKEKDRKKKIKSLSKSLDNLHSEVARLSTVLNQDTILEAERGELLSLAASAGFERGLSMHQTKDEFAAMLKKMISEYATEPLSVILQLEPEKLVHSANVPIPRDTHVSPHIAKESTVTLVFESLELSANVFPTSSAIALEQNEEQVSVVVDRSDLEMTDGAAHSKSEGVYVHGTSHVLDDVAEVTVVGSKRVSFGHIDVVMGHSAGEKGDGSAPSSTVEERILSYATRPKPNGFSPGTYSMAGQASVGFPAESVGSSKNDILDSPCLLLLTTGTSQSRQHGKSESDSYYLSD</sequence>
<evidence type="ECO:0000313" key="3">
    <source>
        <dbReference type="EMBL" id="GEU55442.1"/>
    </source>
</evidence>
<protein>
    <submittedName>
        <fullName evidence="3">Uncharacterized protein</fullName>
    </submittedName>
</protein>
<comment type="caution">
    <text evidence="3">The sequence shown here is derived from an EMBL/GenBank/DDBJ whole genome shotgun (WGS) entry which is preliminary data.</text>
</comment>
<reference evidence="3" key="1">
    <citation type="journal article" date="2019" name="Sci. Rep.">
        <title>Draft genome of Tanacetum cinerariifolium, the natural source of mosquito coil.</title>
        <authorList>
            <person name="Yamashiro T."/>
            <person name="Shiraishi A."/>
            <person name="Satake H."/>
            <person name="Nakayama K."/>
        </authorList>
    </citation>
    <scope>NUCLEOTIDE SEQUENCE</scope>
</reference>
<feature type="region of interest" description="Disordered" evidence="1">
    <location>
        <begin position="444"/>
        <end position="463"/>
    </location>
</feature>
<evidence type="ECO:0000256" key="1">
    <source>
        <dbReference type="SAM" id="MobiDB-lite"/>
    </source>
</evidence>